<dbReference type="OrthoDB" id="3183782at2759"/>
<comment type="similarity">
    <text evidence="1">Belongs to the tpcK family.</text>
</comment>
<protein>
    <recommendedName>
        <fullName evidence="2">EthD domain-containing protein</fullName>
    </recommendedName>
</protein>
<sequence length="184" mass="21335">MISQRILRLSIYHYFNPDKPESEVYEFATNDHAVKAVKIHQQHGLLGYSLVSYDTLSAFVRYGALSNGNSSLNIQVYAPKRAQKLLFDWKEKFNRNWVLEDYDAAVEFYFKDFDSMNAIAQDPGFHRLQQEELPFIDQNRPPKATFGWVEAYIVDGKIVNIKDDRSTFPPFKQLADIVYPGVSE</sequence>
<comment type="caution">
    <text evidence="3">The sequence shown here is derived from an EMBL/GenBank/DDBJ whole genome shotgun (WGS) entry which is preliminary data.</text>
</comment>
<dbReference type="Pfam" id="PF07110">
    <property type="entry name" value="EthD"/>
    <property type="match status" value="1"/>
</dbReference>
<evidence type="ECO:0000313" key="3">
    <source>
        <dbReference type="EMBL" id="RAO73299.1"/>
    </source>
</evidence>
<feature type="domain" description="EthD" evidence="2">
    <location>
        <begin position="21"/>
        <end position="138"/>
    </location>
</feature>
<dbReference type="Proteomes" id="UP000249363">
    <property type="component" value="Unassembled WGS sequence"/>
</dbReference>
<proteinExistence type="inferred from homology"/>
<evidence type="ECO:0000259" key="2">
    <source>
        <dbReference type="Pfam" id="PF07110"/>
    </source>
</evidence>
<dbReference type="GO" id="GO:0016491">
    <property type="term" value="F:oxidoreductase activity"/>
    <property type="evidence" value="ECO:0007669"/>
    <property type="project" value="InterPro"/>
</dbReference>
<evidence type="ECO:0000256" key="1">
    <source>
        <dbReference type="ARBA" id="ARBA00005986"/>
    </source>
</evidence>
<gene>
    <name evidence="3" type="ORF">BHQ10_009311</name>
</gene>
<dbReference type="AlphaFoldDB" id="A0A364LBZ2"/>
<reference evidence="3 4" key="1">
    <citation type="journal article" date="2017" name="Biotechnol. Biofuels">
        <title>Differential beta-glucosidase expression as a function of carbon source availability in Talaromyces amestolkiae: a genomic and proteomic approach.</title>
        <authorList>
            <person name="de Eugenio L.I."/>
            <person name="Mendez-Liter J.A."/>
            <person name="Nieto-Dominguez M."/>
            <person name="Alonso L."/>
            <person name="Gil-Munoz J."/>
            <person name="Barriuso J."/>
            <person name="Prieto A."/>
            <person name="Martinez M.J."/>
        </authorList>
    </citation>
    <scope>NUCLEOTIDE SEQUENCE [LARGE SCALE GENOMIC DNA]</scope>
    <source>
        <strain evidence="3 4">CIB</strain>
    </source>
</reference>
<keyword evidence="4" id="KW-1185">Reference proteome</keyword>
<dbReference type="EMBL" id="MIKG01000023">
    <property type="protein sequence ID" value="RAO73299.1"/>
    <property type="molecule type" value="Genomic_DNA"/>
</dbReference>
<dbReference type="RefSeq" id="XP_040737813.1">
    <property type="nucleotide sequence ID" value="XM_040882214.1"/>
</dbReference>
<name>A0A364LBZ2_TALAM</name>
<dbReference type="GeneID" id="63798525"/>
<evidence type="ECO:0000313" key="4">
    <source>
        <dbReference type="Proteomes" id="UP000249363"/>
    </source>
</evidence>
<dbReference type="InterPro" id="IPR009799">
    <property type="entry name" value="EthD_dom"/>
</dbReference>
<organism evidence="3 4">
    <name type="scientific">Talaromyces amestolkiae</name>
    <dbReference type="NCBI Taxonomy" id="1196081"/>
    <lineage>
        <taxon>Eukaryota</taxon>
        <taxon>Fungi</taxon>
        <taxon>Dikarya</taxon>
        <taxon>Ascomycota</taxon>
        <taxon>Pezizomycotina</taxon>
        <taxon>Eurotiomycetes</taxon>
        <taxon>Eurotiomycetidae</taxon>
        <taxon>Eurotiales</taxon>
        <taxon>Trichocomaceae</taxon>
        <taxon>Talaromyces</taxon>
        <taxon>Talaromyces sect. Talaromyces</taxon>
    </lineage>
</organism>
<accession>A0A364LBZ2</accession>